<feature type="region of interest" description="Disordered" evidence="2">
    <location>
        <begin position="807"/>
        <end position="919"/>
    </location>
</feature>
<evidence type="ECO:0000259" key="3">
    <source>
        <dbReference type="Pfam" id="PF08161"/>
    </source>
</evidence>
<evidence type="ECO:0000313" key="4">
    <source>
        <dbReference type="EMBL" id="KNC81310.1"/>
    </source>
</evidence>
<dbReference type="STRING" id="667725.A0A0L0FWT7"/>
<sequence length="957" mass="106238">MQLNEEIGLSLVPQISTLLAEPLSADNSSTWNIATKCVNELIAHVCKPAKNASNGEGDSVDRNDTEDMDMNVDVSINSARRHEMAQMFASQLKEMLGFKCARVWNLVLDVIGCTYESMGKSATPVMDGVFSAAVQLYATPEFHARQSMMAMVGKACKAIGPEALFTVRPLNIDASVATDEFPWAWLLVAINGNVERTELAYFATTMLPLATDMGVMAEQLKEKSGHAEQAATYHKIHRQIWSLFTGFCTRPTDVCSSFPLMARTLGEVIRQRPDLRVLVCDGLRTIIETTCMSKKSLRVGVVGLVEGEADPHATDRAAVAKFAKNFLPLLFNAYAESASQEMKASVLKCLERYAAIADPQLVNTFFANVMKKLLQSSAATPDSMDTNNDTTRRTVEQTAQMHTMMNLAFALLNYLNADSLGLYYKVLCPQLLDRDPTLQKLSYQSLCAVWDPNAPKTPHQEFAAVHRADLREALSGSYLAVAGAAKKQRLRILSLLVDQASPVMHGASELEIIPAAVTEAILSTKEVNEKTRELAYRLLVTMGTAMIRAGEAQATFVNPMGERVPASLDELILMIVAGLGGTTPHMISASVMSLGRLFFEFSTQLAPAKRDELLQTMLMMLKTKNREIAKSMLAFFKICIVCVSPQVLGQYLPTLLDTLMGWPDDQKQHFKMKIRFLLERLIRKYGLDEITNMMPEKDRKLVANIRKRKEQDLRKQREEKDARREYAESKNPLGAPVGAAKTKAQSFEDILYGADSDDSDAEDDGNAKTAKKEAEGATWLKGDTADGESEDVLDFLDASAVNRMVTTDPARMGRRQKAHWSEYDADGKMLVEDPEAENGDEEDGDSDNAMEIQDTKRIKGQKRNRDNTFDMSGDQDDEDKKDWNRSKRGGAKHNAGKNDTEGQQYGSKKASGDMRRKGNKFEPFAYVALDKKNINKRHTNKAAGTFKAVMSKKHKRN</sequence>
<evidence type="ECO:0000256" key="2">
    <source>
        <dbReference type="SAM" id="MobiDB-lite"/>
    </source>
</evidence>
<feature type="compositionally biased region" description="Basic and acidic residues" evidence="2">
    <location>
        <begin position="819"/>
        <end position="831"/>
    </location>
</feature>
<accession>A0A0L0FWT7</accession>
<dbReference type="InterPro" id="IPR012978">
    <property type="entry name" value="HEAT_RRP12"/>
</dbReference>
<dbReference type="RefSeq" id="XP_014155212.1">
    <property type="nucleotide sequence ID" value="XM_014299737.1"/>
</dbReference>
<feature type="compositionally biased region" description="Basic residues" evidence="2">
    <location>
        <begin position="886"/>
        <end position="895"/>
    </location>
</feature>
<dbReference type="InterPro" id="IPR016024">
    <property type="entry name" value="ARM-type_fold"/>
</dbReference>
<feature type="compositionally biased region" description="Basic and acidic residues" evidence="2">
    <location>
        <begin position="910"/>
        <end position="919"/>
    </location>
</feature>
<dbReference type="AlphaFoldDB" id="A0A0L0FWT7"/>
<feature type="region of interest" description="Disordered" evidence="2">
    <location>
        <begin position="754"/>
        <end position="785"/>
    </location>
</feature>
<feature type="compositionally biased region" description="Acidic residues" evidence="2">
    <location>
        <begin position="755"/>
        <end position="764"/>
    </location>
</feature>
<dbReference type="PANTHER" id="PTHR48287">
    <property type="entry name" value="ARM REPEAT SUPERFAMILY PROTEIN"/>
    <property type="match status" value="1"/>
</dbReference>
<name>A0A0L0FWT7_9EUKA</name>
<feature type="compositionally biased region" description="Basic and acidic residues" evidence="2">
    <location>
        <begin position="709"/>
        <end position="728"/>
    </location>
</feature>
<dbReference type="Pfam" id="PF08161">
    <property type="entry name" value="RRP12_HEAT"/>
    <property type="match status" value="1"/>
</dbReference>
<dbReference type="SUPFAM" id="SSF48371">
    <property type="entry name" value="ARM repeat"/>
    <property type="match status" value="1"/>
</dbReference>
<dbReference type="InterPro" id="IPR011989">
    <property type="entry name" value="ARM-like"/>
</dbReference>
<dbReference type="EMBL" id="KQ242047">
    <property type="protein sequence ID" value="KNC81310.1"/>
    <property type="molecule type" value="Genomic_DNA"/>
</dbReference>
<dbReference type="OrthoDB" id="2192888at2759"/>
<dbReference type="PANTHER" id="PTHR48287:SF1">
    <property type="entry name" value="ARM REPEAT SUPERFAMILY PROTEIN"/>
    <property type="match status" value="1"/>
</dbReference>
<feature type="domain" description="RRP12 HEAT" evidence="3">
    <location>
        <begin position="32"/>
        <end position="336"/>
    </location>
</feature>
<dbReference type="Gene3D" id="1.25.10.10">
    <property type="entry name" value="Leucine-rich Repeat Variant"/>
    <property type="match status" value="1"/>
</dbReference>
<reference evidence="4 5" key="1">
    <citation type="submission" date="2011-02" db="EMBL/GenBank/DDBJ databases">
        <title>The Genome Sequence of Sphaeroforma arctica JP610.</title>
        <authorList>
            <consortium name="The Broad Institute Genome Sequencing Platform"/>
            <person name="Russ C."/>
            <person name="Cuomo C."/>
            <person name="Young S.K."/>
            <person name="Zeng Q."/>
            <person name="Gargeya S."/>
            <person name="Alvarado L."/>
            <person name="Berlin A."/>
            <person name="Chapman S.B."/>
            <person name="Chen Z."/>
            <person name="Freedman E."/>
            <person name="Gellesch M."/>
            <person name="Goldberg J."/>
            <person name="Griggs A."/>
            <person name="Gujja S."/>
            <person name="Heilman E."/>
            <person name="Heiman D."/>
            <person name="Howarth C."/>
            <person name="Mehta T."/>
            <person name="Neiman D."/>
            <person name="Pearson M."/>
            <person name="Roberts A."/>
            <person name="Saif S."/>
            <person name="Shea T."/>
            <person name="Shenoy N."/>
            <person name="Sisk P."/>
            <person name="Stolte C."/>
            <person name="Sykes S."/>
            <person name="White J."/>
            <person name="Yandava C."/>
            <person name="Burger G."/>
            <person name="Gray M.W."/>
            <person name="Holland P.W.H."/>
            <person name="King N."/>
            <person name="Lang F.B.F."/>
            <person name="Roger A.J."/>
            <person name="Ruiz-Trillo I."/>
            <person name="Haas B."/>
            <person name="Nusbaum C."/>
            <person name="Birren B."/>
        </authorList>
    </citation>
    <scope>NUCLEOTIDE SEQUENCE [LARGE SCALE GENOMIC DNA]</scope>
    <source>
        <strain evidence="4 5">JP610</strain>
    </source>
</reference>
<feature type="compositionally biased region" description="Basic and acidic residues" evidence="2">
    <location>
        <begin position="853"/>
        <end position="868"/>
    </location>
</feature>
<comment type="similarity">
    <text evidence="1">Belongs to the RRP12 family.</text>
</comment>
<dbReference type="GO" id="GO:0005634">
    <property type="term" value="C:nucleus"/>
    <property type="evidence" value="ECO:0007669"/>
    <property type="project" value="UniProtKB-SubCell"/>
</dbReference>
<evidence type="ECO:0000256" key="1">
    <source>
        <dbReference type="ARBA" id="ARBA00007690"/>
    </source>
</evidence>
<protein>
    <recommendedName>
        <fullName evidence="3">RRP12 HEAT domain-containing protein</fullName>
    </recommendedName>
</protein>
<organism evidence="4 5">
    <name type="scientific">Sphaeroforma arctica JP610</name>
    <dbReference type="NCBI Taxonomy" id="667725"/>
    <lineage>
        <taxon>Eukaryota</taxon>
        <taxon>Ichthyosporea</taxon>
        <taxon>Ichthyophonida</taxon>
        <taxon>Sphaeroforma</taxon>
    </lineage>
</organism>
<dbReference type="eggNOG" id="KOG1248">
    <property type="taxonomic scope" value="Eukaryota"/>
</dbReference>
<keyword evidence="5" id="KW-1185">Reference proteome</keyword>
<proteinExistence type="inferred from homology"/>
<dbReference type="InterPro" id="IPR052087">
    <property type="entry name" value="RRP12"/>
</dbReference>
<feature type="region of interest" description="Disordered" evidence="2">
    <location>
        <begin position="709"/>
        <end position="741"/>
    </location>
</feature>
<dbReference type="Proteomes" id="UP000054560">
    <property type="component" value="Unassembled WGS sequence"/>
</dbReference>
<feature type="region of interest" description="Disordered" evidence="2">
    <location>
        <begin position="938"/>
        <end position="957"/>
    </location>
</feature>
<evidence type="ECO:0000313" key="5">
    <source>
        <dbReference type="Proteomes" id="UP000054560"/>
    </source>
</evidence>
<gene>
    <name evidence="4" type="ORF">SARC_06360</name>
</gene>
<feature type="compositionally biased region" description="Acidic residues" evidence="2">
    <location>
        <begin position="832"/>
        <end position="848"/>
    </location>
</feature>
<dbReference type="GeneID" id="25906864"/>